<dbReference type="VEuPathDB" id="FungiDB:PV07_10017"/>
<dbReference type="GeneID" id="27349211"/>
<name>A0A0D2C1B9_9EURO</name>
<dbReference type="InterPro" id="IPR056125">
    <property type="entry name" value="DUF7708"/>
</dbReference>
<proteinExistence type="predicted"/>
<evidence type="ECO:0000313" key="5">
    <source>
        <dbReference type="Proteomes" id="UP000054466"/>
    </source>
</evidence>
<evidence type="ECO:0000259" key="2">
    <source>
        <dbReference type="Pfam" id="PF24809"/>
    </source>
</evidence>
<reference evidence="4 5" key="1">
    <citation type="submission" date="2015-01" db="EMBL/GenBank/DDBJ databases">
        <title>The Genome Sequence of Cladophialophora immunda CBS83496.</title>
        <authorList>
            <consortium name="The Broad Institute Genomics Platform"/>
            <person name="Cuomo C."/>
            <person name="de Hoog S."/>
            <person name="Gorbushina A."/>
            <person name="Stielow B."/>
            <person name="Teixiera M."/>
            <person name="Abouelleil A."/>
            <person name="Chapman S.B."/>
            <person name="Priest M."/>
            <person name="Young S.K."/>
            <person name="Wortman J."/>
            <person name="Nusbaum C."/>
            <person name="Birren B."/>
        </authorList>
    </citation>
    <scope>NUCLEOTIDE SEQUENCE [LARGE SCALE GENOMIC DNA]</scope>
    <source>
        <strain evidence="4 5">CBS 83496</strain>
    </source>
</reference>
<gene>
    <name evidence="4" type="ORF">PV07_10017</name>
</gene>
<dbReference type="SUPFAM" id="SSF52540">
    <property type="entry name" value="P-loop containing nucleoside triphosphate hydrolases"/>
    <property type="match status" value="1"/>
</dbReference>
<dbReference type="Pfam" id="PF24809">
    <property type="entry name" value="DUF7708"/>
    <property type="match status" value="1"/>
</dbReference>
<dbReference type="Pfam" id="PF24883">
    <property type="entry name" value="NPHP3_N"/>
    <property type="match status" value="1"/>
</dbReference>
<dbReference type="AlphaFoldDB" id="A0A0D2C1B9"/>
<protein>
    <submittedName>
        <fullName evidence="4">Uncharacterized protein</fullName>
    </submittedName>
</protein>
<dbReference type="SUPFAM" id="SSF48452">
    <property type="entry name" value="TPR-like"/>
    <property type="match status" value="1"/>
</dbReference>
<dbReference type="InterPro" id="IPR056884">
    <property type="entry name" value="NPHP3-like_N"/>
</dbReference>
<dbReference type="RefSeq" id="XP_016244506.1">
    <property type="nucleotide sequence ID" value="XM_016397315.1"/>
</dbReference>
<organism evidence="4 5">
    <name type="scientific">Cladophialophora immunda</name>
    <dbReference type="NCBI Taxonomy" id="569365"/>
    <lineage>
        <taxon>Eukaryota</taxon>
        <taxon>Fungi</taxon>
        <taxon>Dikarya</taxon>
        <taxon>Ascomycota</taxon>
        <taxon>Pezizomycotina</taxon>
        <taxon>Eurotiomycetes</taxon>
        <taxon>Chaetothyriomycetidae</taxon>
        <taxon>Chaetothyriales</taxon>
        <taxon>Herpotrichiellaceae</taxon>
        <taxon>Cladophialophora</taxon>
    </lineage>
</organism>
<dbReference type="OrthoDB" id="21416at2759"/>
<dbReference type="Gene3D" id="1.25.40.10">
    <property type="entry name" value="Tetratricopeptide repeat domain"/>
    <property type="match status" value="1"/>
</dbReference>
<dbReference type="PANTHER" id="PTHR10039:SF14">
    <property type="entry name" value="NACHT DOMAIN-CONTAINING PROTEIN"/>
    <property type="match status" value="1"/>
</dbReference>
<feature type="domain" description="DUF7708" evidence="2">
    <location>
        <begin position="81"/>
        <end position="215"/>
    </location>
</feature>
<dbReference type="Proteomes" id="UP000054466">
    <property type="component" value="Unassembled WGS sequence"/>
</dbReference>
<dbReference type="InterPro" id="IPR011990">
    <property type="entry name" value="TPR-like_helical_dom_sf"/>
</dbReference>
<evidence type="ECO:0000313" key="4">
    <source>
        <dbReference type="EMBL" id="KIW24290.1"/>
    </source>
</evidence>
<keyword evidence="5" id="KW-1185">Reference proteome</keyword>
<dbReference type="STRING" id="569365.A0A0D2C1B9"/>
<evidence type="ECO:0000256" key="1">
    <source>
        <dbReference type="ARBA" id="ARBA00022737"/>
    </source>
</evidence>
<evidence type="ECO:0000259" key="3">
    <source>
        <dbReference type="Pfam" id="PF24883"/>
    </source>
</evidence>
<feature type="domain" description="Nephrocystin 3-like N-terminal" evidence="3">
    <location>
        <begin position="289"/>
        <end position="433"/>
    </location>
</feature>
<dbReference type="PANTHER" id="PTHR10039">
    <property type="entry name" value="AMELOGENIN"/>
    <property type="match status" value="1"/>
</dbReference>
<dbReference type="EMBL" id="KN847045">
    <property type="protein sequence ID" value="KIW24290.1"/>
    <property type="molecule type" value="Genomic_DNA"/>
</dbReference>
<keyword evidence="1" id="KW-0677">Repeat</keyword>
<sequence>MNQTSQAGLVELEAAEREIWREAIEIYNRDCPNHPISLIDHRNGQSAQPPDNIEELVGVAKDLCEQLYAVQNASAKRRAITSALQEIRQYAPILDVFSQGAPSAVSVCWGTIRIVLEVTSRGLSFGQELLNNICAVARRVLTIRQQLQYLIINKQSRDSIVQLYAILLSYATRIARICKSSRWNRVLRGLSSKLPSIYKDFCSLANEVEAQVSTQSAQSLEQLRLVELAHHTQLLLNLDDTKKMLGNGIASVRSDLGFQHDLDARDQQLSKWLTTDLIPHSAPPATAKGTCTWVYEHPKYCAWISSTRTKALCVRGPRGSGKSSLSHAMARSAAEAGQLVIHVSVLPVGTFSQTPASNLVVSLLALISEHRTIRTDKNFLKIRDILIGVQMYGSRTAVAVPTKTLMEKLQSIIALVPPLLLIIDGLDQLKSTADCHQEDYCRQEDSANELVALISGIPTKSSVSLITLTRPRDWISQSMDEVMELDITNDIANNDIAILVGEAARLFPRLEVVKHAIIATIQAKGSGDFNYARMLLSQIQQCRSPANQGRILETSPAGLEAMFRELSAKKVTSLSLEDRAHRSKILYLVAGAQQPLAPCQINSALMLDPARNVEPPGEQQFDPSGAIADLCEPFIIVSDGKVYFQDESAREYVLKFEVTTDDANTFLLDVCLTKLIEQKYMELDCCTHMLEDNLLDPRGTSAPNPPNTTGDPGLYDHATLHWHEYAQQLQYLPSELWEKLRTFLFRNAFVSWAENLYILLGRGGLDPHLQRLVAVAEWYKRSPDVSKPELPIGNLFLQPYRDVSAMLGRRDDRPELQFLPLIRVNGYLNNGGRTRADFEEALQYAQRVVDGFTKYLGPRNRNTLNARLVYYQGILALRRPDEAAVGYQDVLKLQKELLDEDDIDIYVTTRWIGICYQLLTRFDESRAMLEEALAGFKRKQGARSKAVLAVSMGLANTFDCAGNIGKASAAYGDIYDKWVTVNGTSNLFSAWILTSFGSALRKQEQYDRAEELLFEAFATRLRLLTIENDTTVDSGLHLVVLYREKRMRDRALAFLAQIQESQAFELTFERLCQREHLRALLAFDNGEYEEPRNALTRLVMLSTGENREQNNRELLWVRLNLADAARHHHDDHSIPSLFTELVVSTDAEFSADSDCPPDHFGVSPPSPSSEDAVWLDNPRHLEIAEQALRLTRDARPKEARRLLESEKLKWVRDKDFWLFGGGPKADTDTVRYRAPRHVDTDQCACQLGGTGLDNITSP</sequence>
<dbReference type="Gene3D" id="3.40.50.300">
    <property type="entry name" value="P-loop containing nucleotide triphosphate hydrolases"/>
    <property type="match status" value="1"/>
</dbReference>
<dbReference type="HOGENOM" id="CLU_008416_0_0_1"/>
<accession>A0A0D2C1B9</accession>
<dbReference type="InterPro" id="IPR027417">
    <property type="entry name" value="P-loop_NTPase"/>
</dbReference>